<dbReference type="Proteomes" id="UP001157091">
    <property type="component" value="Unassembled WGS sequence"/>
</dbReference>
<evidence type="ECO:0000313" key="2">
    <source>
        <dbReference type="EMBL" id="GMA23416.1"/>
    </source>
</evidence>
<proteinExistence type="predicted"/>
<feature type="domain" description="DUF4037" evidence="1">
    <location>
        <begin position="153"/>
        <end position="251"/>
    </location>
</feature>
<protein>
    <recommendedName>
        <fullName evidence="1">DUF4037 domain-containing protein</fullName>
    </recommendedName>
</protein>
<evidence type="ECO:0000259" key="1">
    <source>
        <dbReference type="Pfam" id="PF13228"/>
    </source>
</evidence>
<evidence type="ECO:0000313" key="3">
    <source>
        <dbReference type="Proteomes" id="UP001157091"/>
    </source>
</evidence>
<keyword evidence="3" id="KW-1185">Reference proteome</keyword>
<name>A0ABQ6HZI6_9MICO</name>
<comment type="caution">
    <text evidence="2">The sequence shown here is derived from an EMBL/GenBank/DDBJ whole genome shotgun (WGS) entry which is preliminary data.</text>
</comment>
<organism evidence="2 3">
    <name type="scientific">Luteimicrobium album</name>
    <dbReference type="NCBI Taxonomy" id="1054550"/>
    <lineage>
        <taxon>Bacteria</taxon>
        <taxon>Bacillati</taxon>
        <taxon>Actinomycetota</taxon>
        <taxon>Actinomycetes</taxon>
        <taxon>Micrococcales</taxon>
        <taxon>Luteimicrobium</taxon>
    </lineage>
</organism>
<accession>A0ABQ6HZI6</accession>
<dbReference type="EMBL" id="BSUK01000001">
    <property type="protein sequence ID" value="GMA23416.1"/>
    <property type="molecule type" value="Genomic_DNA"/>
</dbReference>
<dbReference type="Pfam" id="PF13228">
    <property type="entry name" value="DUF4037"/>
    <property type="match status" value="1"/>
</dbReference>
<gene>
    <name evidence="2" type="ORF">GCM10025864_11750</name>
</gene>
<sequence>MAMERSPRVLARGRATPRWYVPRVTTSPPAPAGADLARDYYDDAVAPVLQAEGVAHAAGRLGSGSDVLGFDDDTSRDHDWGLRLTVLVDDAAVSEVEALLEGRLPSSWRGHPVRFATTWDPEVRHRVEVTSVRALAVARLGVDPTDGLEPWQWLALTGQSLLEVCAGPVFHDGPGELTALRERLARYPDDVRRYVVASAWAHLGQELPFVGRTGSRGDELGSAVLAGRLARVAMHLGHVLEGRWAPYAKWLGTSFAALPSASAAGPHLRDALAATGWPDREAALARALDVLLAVQAGSGLPVPDDLPDGGATVPFFDRPFRGVAPVPEVVRASITDPAVLALPRGVGCVEQWVDDVHVLMDPSRRLTAARAVLSSQRAPQAP</sequence>
<reference evidence="3" key="1">
    <citation type="journal article" date="2019" name="Int. J. Syst. Evol. Microbiol.">
        <title>The Global Catalogue of Microorganisms (GCM) 10K type strain sequencing project: providing services to taxonomists for standard genome sequencing and annotation.</title>
        <authorList>
            <consortium name="The Broad Institute Genomics Platform"/>
            <consortium name="The Broad Institute Genome Sequencing Center for Infectious Disease"/>
            <person name="Wu L."/>
            <person name="Ma J."/>
        </authorList>
    </citation>
    <scope>NUCLEOTIDE SEQUENCE [LARGE SCALE GENOMIC DNA]</scope>
    <source>
        <strain evidence="3">NBRC 106348</strain>
    </source>
</reference>
<dbReference type="InterPro" id="IPR025117">
    <property type="entry name" value="DUF4037"/>
</dbReference>